<evidence type="ECO:0000313" key="1">
    <source>
        <dbReference type="EMBL" id="KAF0762276.1"/>
    </source>
</evidence>
<name>A0A6G0YW54_APHCR</name>
<evidence type="ECO:0000313" key="2">
    <source>
        <dbReference type="Proteomes" id="UP000478052"/>
    </source>
</evidence>
<dbReference type="EMBL" id="VUJU01002180">
    <property type="protein sequence ID" value="KAF0762276.1"/>
    <property type="molecule type" value="Genomic_DNA"/>
</dbReference>
<sequence length="142" mass="16280">MVNTIKFVKINSISFSSRVQSILDSSSDSEWTDDENLYTPISLQDECLVSDTDEDSIDPNENYLVIPASDEEINTEDEDDIPLSIKYDRLMSKRSLKKKETKPVCVEEHLITPPVSTMFTGDINLPENIMCLTDPYQFHQHF</sequence>
<organism evidence="1 2">
    <name type="scientific">Aphis craccivora</name>
    <name type="common">Cowpea aphid</name>
    <dbReference type="NCBI Taxonomy" id="307492"/>
    <lineage>
        <taxon>Eukaryota</taxon>
        <taxon>Metazoa</taxon>
        <taxon>Ecdysozoa</taxon>
        <taxon>Arthropoda</taxon>
        <taxon>Hexapoda</taxon>
        <taxon>Insecta</taxon>
        <taxon>Pterygota</taxon>
        <taxon>Neoptera</taxon>
        <taxon>Paraneoptera</taxon>
        <taxon>Hemiptera</taxon>
        <taxon>Sternorrhyncha</taxon>
        <taxon>Aphidomorpha</taxon>
        <taxon>Aphidoidea</taxon>
        <taxon>Aphididae</taxon>
        <taxon>Aphidini</taxon>
        <taxon>Aphis</taxon>
        <taxon>Aphis</taxon>
    </lineage>
</organism>
<accession>A0A6G0YW54</accession>
<dbReference type="Proteomes" id="UP000478052">
    <property type="component" value="Unassembled WGS sequence"/>
</dbReference>
<proteinExistence type="predicted"/>
<dbReference type="AlphaFoldDB" id="A0A6G0YW54"/>
<reference evidence="1 2" key="1">
    <citation type="submission" date="2019-08" db="EMBL/GenBank/DDBJ databases">
        <title>Whole genome of Aphis craccivora.</title>
        <authorList>
            <person name="Voronova N.V."/>
            <person name="Shulinski R.S."/>
            <person name="Bandarenka Y.V."/>
            <person name="Zhorov D.G."/>
            <person name="Warner D."/>
        </authorList>
    </citation>
    <scope>NUCLEOTIDE SEQUENCE [LARGE SCALE GENOMIC DNA]</scope>
    <source>
        <strain evidence="1">180601</strain>
        <tissue evidence="1">Whole Body</tissue>
    </source>
</reference>
<keyword evidence="2" id="KW-1185">Reference proteome</keyword>
<protein>
    <submittedName>
        <fullName evidence="1">PiggyBac transposable element-derived protein 4-like</fullName>
    </submittedName>
</protein>
<gene>
    <name evidence="1" type="ORF">FWK35_00002807</name>
</gene>
<comment type="caution">
    <text evidence="1">The sequence shown here is derived from an EMBL/GenBank/DDBJ whole genome shotgun (WGS) entry which is preliminary data.</text>
</comment>